<accession>A0A2T8FAF0</accession>
<protein>
    <recommendedName>
        <fullName evidence="3">DUF6458 domain-containing protein</fullName>
    </recommendedName>
</protein>
<evidence type="ECO:0000313" key="5">
    <source>
        <dbReference type="Proteomes" id="UP000246018"/>
    </source>
</evidence>
<keyword evidence="2" id="KW-1133">Transmembrane helix</keyword>
<dbReference type="InterPro" id="IPR045597">
    <property type="entry name" value="DUF6458"/>
</dbReference>
<dbReference type="RefSeq" id="WP_116572134.1">
    <property type="nucleotide sequence ID" value="NZ_QDGZ01000004.1"/>
</dbReference>
<dbReference type="Proteomes" id="UP000246018">
    <property type="component" value="Unassembled WGS sequence"/>
</dbReference>
<proteinExistence type="predicted"/>
<gene>
    <name evidence="4" type="ORF">DDE18_10060</name>
</gene>
<feature type="region of interest" description="Disordered" evidence="1">
    <location>
        <begin position="54"/>
        <end position="87"/>
    </location>
</feature>
<reference evidence="4 5" key="1">
    <citation type="submission" date="2018-04" db="EMBL/GenBank/DDBJ databases">
        <title>Genome of Nocardioides gansuensis WSJ-1.</title>
        <authorList>
            <person name="Wu S."/>
            <person name="Wang G."/>
        </authorList>
    </citation>
    <scope>NUCLEOTIDE SEQUENCE [LARGE SCALE GENOMIC DNA]</scope>
    <source>
        <strain evidence="4 5">WSJ-1</strain>
    </source>
</reference>
<dbReference type="AlphaFoldDB" id="A0A2T8FAF0"/>
<keyword evidence="2" id="KW-0812">Transmembrane</keyword>
<comment type="caution">
    <text evidence="4">The sequence shown here is derived from an EMBL/GenBank/DDBJ whole genome shotgun (WGS) entry which is preliminary data.</text>
</comment>
<organism evidence="4 5">
    <name type="scientific">Nocardioides gansuensis</name>
    <dbReference type="NCBI Taxonomy" id="2138300"/>
    <lineage>
        <taxon>Bacteria</taxon>
        <taxon>Bacillati</taxon>
        <taxon>Actinomycetota</taxon>
        <taxon>Actinomycetes</taxon>
        <taxon>Propionibacteriales</taxon>
        <taxon>Nocardioidaceae</taxon>
        <taxon>Nocardioides</taxon>
    </lineage>
</organism>
<name>A0A2T8FAF0_9ACTN</name>
<evidence type="ECO:0000256" key="1">
    <source>
        <dbReference type="SAM" id="MobiDB-lite"/>
    </source>
</evidence>
<evidence type="ECO:0000256" key="2">
    <source>
        <dbReference type="SAM" id="Phobius"/>
    </source>
</evidence>
<keyword evidence="2" id="KW-0472">Membrane</keyword>
<evidence type="ECO:0000259" key="3">
    <source>
        <dbReference type="Pfam" id="PF20059"/>
    </source>
</evidence>
<dbReference type="Pfam" id="PF20059">
    <property type="entry name" value="DUF6458"/>
    <property type="match status" value="1"/>
</dbReference>
<feature type="domain" description="DUF6458" evidence="3">
    <location>
        <begin position="1"/>
        <end position="78"/>
    </location>
</feature>
<sequence length="87" mass="9260">MGYGLGVTLLTIGLILALAVRDAVDAIDLTTVGWILVLAGLIVLAITAFQVNSRRRRTSVATTTDPYGRQATTERRTETDPPPPPAV</sequence>
<evidence type="ECO:0000313" key="4">
    <source>
        <dbReference type="EMBL" id="PVG82702.1"/>
    </source>
</evidence>
<feature type="transmembrane region" description="Helical" evidence="2">
    <location>
        <begin position="31"/>
        <end position="49"/>
    </location>
</feature>
<dbReference type="EMBL" id="QDGZ01000004">
    <property type="protein sequence ID" value="PVG82702.1"/>
    <property type="molecule type" value="Genomic_DNA"/>
</dbReference>
<keyword evidence="5" id="KW-1185">Reference proteome</keyword>